<evidence type="ECO:0000313" key="2">
    <source>
        <dbReference type="EMBL" id="KAJ4970427.1"/>
    </source>
</evidence>
<name>A0A9Q0KH54_9MAGN</name>
<dbReference type="Proteomes" id="UP001141806">
    <property type="component" value="Unassembled WGS sequence"/>
</dbReference>
<dbReference type="Pfam" id="PF13976">
    <property type="entry name" value="gag_pre-integrs"/>
    <property type="match status" value="1"/>
</dbReference>
<feature type="domain" description="GAG-pre-integrase" evidence="1">
    <location>
        <begin position="73"/>
        <end position="141"/>
    </location>
</feature>
<dbReference type="OrthoDB" id="784048at2759"/>
<gene>
    <name evidence="2" type="ORF">NE237_003526</name>
</gene>
<comment type="caution">
    <text evidence="2">The sequence shown here is derived from an EMBL/GenBank/DDBJ whole genome shotgun (WGS) entry which is preliminary data.</text>
</comment>
<evidence type="ECO:0000313" key="3">
    <source>
        <dbReference type="Proteomes" id="UP001141806"/>
    </source>
</evidence>
<reference evidence="2" key="1">
    <citation type="journal article" date="2023" name="Plant J.">
        <title>The genome of the king protea, Protea cynaroides.</title>
        <authorList>
            <person name="Chang J."/>
            <person name="Duong T.A."/>
            <person name="Schoeman C."/>
            <person name="Ma X."/>
            <person name="Roodt D."/>
            <person name="Barker N."/>
            <person name="Li Z."/>
            <person name="Van de Peer Y."/>
            <person name="Mizrachi E."/>
        </authorList>
    </citation>
    <scope>NUCLEOTIDE SEQUENCE</scope>
    <source>
        <tissue evidence="2">Young leaves</tissue>
    </source>
</reference>
<proteinExistence type="predicted"/>
<dbReference type="EMBL" id="JAMYWD010000005">
    <property type="protein sequence ID" value="KAJ4970427.1"/>
    <property type="molecule type" value="Genomic_DNA"/>
</dbReference>
<evidence type="ECO:0000259" key="1">
    <source>
        <dbReference type="Pfam" id="PF13976"/>
    </source>
</evidence>
<dbReference type="AlphaFoldDB" id="A0A9Q0KH54"/>
<sequence length="159" mass="17826">MGNDEVCKTIRMRTIKIKMLDEIVRTLSGERHVSNLLSLGAFDSNGCKYTTRGGVLKVSKGAMVVMKGLMTGNLYRLIGNTVTGGAFVITDAKFHTNDTSLWHLRLGHMGERGILELHKRNLKGVWTCKLNFCNYCVFSKQEGLDLELQIIRANMCLIM</sequence>
<accession>A0A9Q0KH54</accession>
<keyword evidence="3" id="KW-1185">Reference proteome</keyword>
<protein>
    <recommendedName>
        <fullName evidence="1">GAG-pre-integrase domain-containing protein</fullName>
    </recommendedName>
</protein>
<organism evidence="2 3">
    <name type="scientific">Protea cynaroides</name>
    <dbReference type="NCBI Taxonomy" id="273540"/>
    <lineage>
        <taxon>Eukaryota</taxon>
        <taxon>Viridiplantae</taxon>
        <taxon>Streptophyta</taxon>
        <taxon>Embryophyta</taxon>
        <taxon>Tracheophyta</taxon>
        <taxon>Spermatophyta</taxon>
        <taxon>Magnoliopsida</taxon>
        <taxon>Proteales</taxon>
        <taxon>Proteaceae</taxon>
        <taxon>Protea</taxon>
    </lineage>
</organism>
<dbReference type="InterPro" id="IPR025724">
    <property type="entry name" value="GAG-pre-integrase_dom"/>
</dbReference>